<sequence length="221" mass="25069">MKRVWVLFAVGALQVFLISGVAQAQGAGFFDGFGTFEAARWTKENHALGRGYLDADNVSVANGHLRLKMPANTVQGAEIRSNNLYYHGSYAARLKLPNTPGSVTGFFVYRPPDFAREIDIEIPNDSSRRIWFTTHAGGRTTNHVTMRLPFDPTASFHDYAFTYGPGAVRFYVDGKLMKTFNTGLPQNTMYLYTNTWFPTWLDGKKPRRDSYVLVDWIRHTR</sequence>
<accession>A0A6G8Q6V3</accession>
<dbReference type="PRINTS" id="PR00737">
    <property type="entry name" value="GLHYDRLASE16"/>
</dbReference>
<evidence type="ECO:0000256" key="5">
    <source>
        <dbReference type="ARBA" id="ARBA00023295"/>
    </source>
</evidence>
<protein>
    <recommendedName>
        <fullName evidence="3">Beta-glucanase</fullName>
        <ecNumber evidence="2">3.2.1.73</ecNumber>
    </recommendedName>
    <alternativeName>
        <fullName evidence="8">1,3-1,4-beta-D-glucan 4-glucanohydrolase</fullName>
    </alternativeName>
    <alternativeName>
        <fullName evidence="7">Endo-beta-1,3-1,4 glucanase</fullName>
    </alternativeName>
    <alternativeName>
        <fullName evidence="6">Lichenase</fullName>
    </alternativeName>
</protein>
<keyword evidence="5" id="KW-0326">Glycosidase</keyword>
<evidence type="ECO:0000256" key="4">
    <source>
        <dbReference type="ARBA" id="ARBA00022801"/>
    </source>
</evidence>
<organism evidence="12 13">
    <name type="scientific">Rubrobacter tropicus</name>
    <dbReference type="NCBI Taxonomy" id="2653851"/>
    <lineage>
        <taxon>Bacteria</taxon>
        <taxon>Bacillati</taxon>
        <taxon>Actinomycetota</taxon>
        <taxon>Rubrobacteria</taxon>
        <taxon>Rubrobacterales</taxon>
        <taxon>Rubrobacteraceae</taxon>
        <taxon>Rubrobacter</taxon>
    </lineage>
</organism>
<name>A0A6G8Q6V3_9ACTN</name>
<feature type="signal peptide" evidence="10">
    <location>
        <begin position="1"/>
        <end position="24"/>
    </location>
</feature>
<dbReference type="InterPro" id="IPR000757">
    <property type="entry name" value="Beta-glucanase-like"/>
</dbReference>
<dbReference type="AlphaFoldDB" id="A0A6G8Q6V3"/>
<dbReference type="RefSeq" id="WP_166174264.1">
    <property type="nucleotide sequence ID" value="NZ_CP045119.1"/>
</dbReference>
<dbReference type="GO" id="GO:0042972">
    <property type="term" value="F:licheninase activity"/>
    <property type="evidence" value="ECO:0007669"/>
    <property type="project" value="UniProtKB-EC"/>
</dbReference>
<dbReference type="InterPro" id="IPR044791">
    <property type="entry name" value="Beta-glucanase/XTH"/>
</dbReference>
<dbReference type="InterPro" id="IPR013320">
    <property type="entry name" value="ConA-like_dom_sf"/>
</dbReference>
<feature type="chain" id="PRO_5026153275" description="Beta-glucanase" evidence="10">
    <location>
        <begin position="25"/>
        <end position="221"/>
    </location>
</feature>
<evidence type="ECO:0000256" key="1">
    <source>
        <dbReference type="ARBA" id="ARBA00000481"/>
    </source>
</evidence>
<evidence type="ECO:0000256" key="8">
    <source>
        <dbReference type="ARBA" id="ARBA00031665"/>
    </source>
</evidence>
<evidence type="ECO:0000256" key="3">
    <source>
        <dbReference type="ARBA" id="ARBA00014569"/>
    </source>
</evidence>
<feature type="active site" description="Nucleophile" evidence="9">
    <location>
        <position position="117"/>
    </location>
</feature>
<keyword evidence="13" id="KW-1185">Reference proteome</keyword>
<evidence type="ECO:0000256" key="6">
    <source>
        <dbReference type="ARBA" id="ARBA00029722"/>
    </source>
</evidence>
<evidence type="ECO:0000256" key="10">
    <source>
        <dbReference type="SAM" id="SignalP"/>
    </source>
</evidence>
<dbReference type="SUPFAM" id="SSF49899">
    <property type="entry name" value="Concanavalin A-like lectins/glucanases"/>
    <property type="match status" value="1"/>
</dbReference>
<evidence type="ECO:0000256" key="7">
    <source>
        <dbReference type="ARBA" id="ARBA00029771"/>
    </source>
</evidence>
<dbReference type="PANTHER" id="PTHR31062">
    <property type="entry name" value="XYLOGLUCAN ENDOTRANSGLUCOSYLASE/HYDROLASE PROTEIN 8-RELATED"/>
    <property type="match status" value="1"/>
</dbReference>
<keyword evidence="10" id="KW-0732">Signal</keyword>
<evidence type="ECO:0000256" key="9">
    <source>
        <dbReference type="PIRSR" id="PIRSR608264-1"/>
    </source>
</evidence>
<dbReference type="GO" id="GO:0005975">
    <property type="term" value="P:carbohydrate metabolic process"/>
    <property type="evidence" value="ECO:0007669"/>
    <property type="project" value="InterPro"/>
</dbReference>
<dbReference type="Pfam" id="PF00722">
    <property type="entry name" value="Glyco_hydro_16"/>
    <property type="match status" value="1"/>
</dbReference>
<dbReference type="EC" id="3.2.1.73" evidence="2"/>
<dbReference type="Gene3D" id="2.60.120.200">
    <property type="match status" value="1"/>
</dbReference>
<reference evidence="12 13" key="1">
    <citation type="submission" date="2019-10" db="EMBL/GenBank/DDBJ databases">
        <title>Rubrobacter sp nov SCSIO 52090 isolated from a deep-sea sediment in the South China Sea.</title>
        <authorList>
            <person name="Chen R.W."/>
        </authorList>
    </citation>
    <scope>NUCLEOTIDE SEQUENCE [LARGE SCALE GENOMIC DNA]</scope>
    <source>
        <strain evidence="12 13">SCSIO 52909</strain>
    </source>
</reference>
<comment type="catalytic activity">
    <reaction evidence="1">
        <text>Hydrolysis of (1-&gt;4)-beta-D-glucosidic linkages in beta-D-glucans containing (1-&gt;3)- and (1-&gt;4)-bonds.</text>
        <dbReference type="EC" id="3.2.1.73"/>
    </reaction>
</comment>
<dbReference type="PROSITE" id="PS51762">
    <property type="entry name" value="GH16_2"/>
    <property type="match status" value="1"/>
</dbReference>
<dbReference type="CDD" id="cd00413">
    <property type="entry name" value="Glyco_hydrolase_16"/>
    <property type="match status" value="1"/>
</dbReference>
<evidence type="ECO:0000259" key="11">
    <source>
        <dbReference type="PROSITE" id="PS51762"/>
    </source>
</evidence>
<dbReference type="EMBL" id="CP045119">
    <property type="protein sequence ID" value="QIN82182.1"/>
    <property type="molecule type" value="Genomic_DNA"/>
</dbReference>
<evidence type="ECO:0000313" key="12">
    <source>
        <dbReference type="EMBL" id="QIN82182.1"/>
    </source>
</evidence>
<dbReference type="InterPro" id="IPR008264">
    <property type="entry name" value="Beta_glucanase"/>
</dbReference>
<dbReference type="KEGG" id="rub:GBA63_05620"/>
<feature type="active site" description="Proton donor" evidence="9">
    <location>
        <position position="121"/>
    </location>
</feature>
<feature type="domain" description="GH16" evidence="11">
    <location>
        <begin position="1"/>
        <end position="221"/>
    </location>
</feature>
<gene>
    <name evidence="12" type="ORF">GBA63_05620</name>
</gene>
<evidence type="ECO:0000313" key="13">
    <source>
        <dbReference type="Proteomes" id="UP000501452"/>
    </source>
</evidence>
<proteinExistence type="predicted"/>
<evidence type="ECO:0000256" key="2">
    <source>
        <dbReference type="ARBA" id="ARBA00012690"/>
    </source>
</evidence>
<keyword evidence="4 12" id="KW-0378">Hydrolase</keyword>
<dbReference type="Proteomes" id="UP000501452">
    <property type="component" value="Chromosome"/>
</dbReference>